<dbReference type="OrthoDB" id="47375at2759"/>
<comment type="caution">
    <text evidence="1">The sequence shown here is derived from an EMBL/GenBank/DDBJ whole genome shotgun (WGS) entry which is preliminary data.</text>
</comment>
<proteinExistence type="predicted"/>
<evidence type="ECO:0008006" key="3">
    <source>
        <dbReference type="Google" id="ProtNLM"/>
    </source>
</evidence>
<dbReference type="EMBL" id="JAADJZ010000006">
    <property type="protein sequence ID" value="KAF2874583.1"/>
    <property type="molecule type" value="Genomic_DNA"/>
</dbReference>
<evidence type="ECO:0000313" key="2">
    <source>
        <dbReference type="Proteomes" id="UP000481861"/>
    </source>
</evidence>
<gene>
    <name evidence="1" type="ORF">BDV95DRAFT_336247</name>
</gene>
<sequence length="339" mass="38252">MKFTQSFRIKAFAVAVLLFIIFFLTRNIVHIEYWPLTLKPFEYGSGNATLGFQEILVVAPREAPEQLHWRKDGLLRAAAYTGLRVEIPRQPIWTDVDTEILMAKNKEMKKGYALSWLGHLNALKVAATRNTSLILEDDADWDIEIREQMPAIAEAIRNLTGYPSEVQVAESMVQDPPYGTGWDVLWLGHCGDSIVFDPPPIVLIDPTVPPYINSWEKVVAPDPQQKRYIHWSAGPICTYAYAITGHAARNILERDDHGTQAYDIWLHIMCKGRELRCVTVNPELFHHHEAAGVKETLNSGLASGESNEKEFTDNIWHSARCNSASDGDQLVTCMGKEPK</sequence>
<protein>
    <recommendedName>
        <fullName evidence="3">Glycosyltransferase family 25 protein</fullName>
    </recommendedName>
</protein>
<name>A0A7C8MG76_9PLEO</name>
<reference evidence="1 2" key="1">
    <citation type="submission" date="2020-01" db="EMBL/GenBank/DDBJ databases">
        <authorList>
            <consortium name="DOE Joint Genome Institute"/>
            <person name="Haridas S."/>
            <person name="Albert R."/>
            <person name="Binder M."/>
            <person name="Bloem J."/>
            <person name="Labutti K."/>
            <person name="Salamov A."/>
            <person name="Andreopoulos B."/>
            <person name="Baker S.E."/>
            <person name="Barry K."/>
            <person name="Bills G."/>
            <person name="Bluhm B.H."/>
            <person name="Cannon C."/>
            <person name="Castanera R."/>
            <person name="Culley D.E."/>
            <person name="Daum C."/>
            <person name="Ezra D."/>
            <person name="Gonzalez J.B."/>
            <person name="Henrissat B."/>
            <person name="Kuo A."/>
            <person name="Liang C."/>
            <person name="Lipzen A."/>
            <person name="Lutzoni F."/>
            <person name="Magnuson J."/>
            <person name="Mondo S."/>
            <person name="Nolan M."/>
            <person name="Ohm R."/>
            <person name="Pangilinan J."/>
            <person name="Park H.-J.H."/>
            <person name="Ramirez L."/>
            <person name="Alfaro M."/>
            <person name="Sun H."/>
            <person name="Tritt A."/>
            <person name="Yoshinaga Y."/>
            <person name="Zwiers L.-H.L."/>
            <person name="Turgeon B.G."/>
            <person name="Goodwin S.B."/>
            <person name="Spatafora J.W."/>
            <person name="Crous P.W."/>
            <person name="Grigoriev I.V."/>
        </authorList>
    </citation>
    <scope>NUCLEOTIDE SEQUENCE [LARGE SCALE GENOMIC DNA]</scope>
    <source>
        <strain evidence="1 2">CBS 611.86</strain>
    </source>
</reference>
<accession>A0A7C8MG76</accession>
<organism evidence="1 2">
    <name type="scientific">Massariosphaeria phaeospora</name>
    <dbReference type="NCBI Taxonomy" id="100035"/>
    <lineage>
        <taxon>Eukaryota</taxon>
        <taxon>Fungi</taxon>
        <taxon>Dikarya</taxon>
        <taxon>Ascomycota</taxon>
        <taxon>Pezizomycotina</taxon>
        <taxon>Dothideomycetes</taxon>
        <taxon>Pleosporomycetidae</taxon>
        <taxon>Pleosporales</taxon>
        <taxon>Pleosporales incertae sedis</taxon>
        <taxon>Massariosphaeria</taxon>
    </lineage>
</organism>
<dbReference type="Proteomes" id="UP000481861">
    <property type="component" value="Unassembled WGS sequence"/>
</dbReference>
<keyword evidence="2" id="KW-1185">Reference proteome</keyword>
<evidence type="ECO:0000313" key="1">
    <source>
        <dbReference type="EMBL" id="KAF2874583.1"/>
    </source>
</evidence>
<dbReference type="AlphaFoldDB" id="A0A7C8MG76"/>